<dbReference type="AlphaFoldDB" id="A0A7W8QQ14"/>
<feature type="transmembrane region" description="Helical" evidence="7">
    <location>
        <begin position="438"/>
        <end position="459"/>
    </location>
</feature>
<keyword evidence="9" id="KW-1185">Reference proteome</keyword>
<feature type="transmembrane region" description="Helical" evidence="7">
    <location>
        <begin position="73"/>
        <end position="99"/>
    </location>
</feature>
<evidence type="ECO:0000256" key="4">
    <source>
        <dbReference type="ARBA" id="ARBA00022989"/>
    </source>
</evidence>
<evidence type="ECO:0000256" key="3">
    <source>
        <dbReference type="ARBA" id="ARBA00022692"/>
    </source>
</evidence>
<feature type="compositionally biased region" description="Gly residues" evidence="6">
    <location>
        <begin position="22"/>
        <end position="33"/>
    </location>
</feature>
<feature type="transmembrane region" description="Helical" evidence="7">
    <location>
        <begin position="154"/>
        <end position="177"/>
    </location>
</feature>
<keyword evidence="3 7" id="KW-0812">Transmembrane</keyword>
<sequence>MSRERTAGSGDRPRGRAAGSAEDGGGRGPGGGSIGKVARGGAVNMAAAVAGAALNLGVVVAVARGFDQGSAGLLFSATSVFLIASAVAGLGTGSGLVYFLARLRALGAPEHAPRLLRTALGPVSAAALAGSAALLAAADPLARLIGEPGAADHLRLLAAFLPFAVVTDAVLAATRAYHAMRPTALLDKVGRPLAQLLLIGAVAGTGSGALLALGWAGPYLPAAVLACLWLHRIMRAAPAPEPPAGPAPPPDGAAGASRVGAREFWGFSLPRSAAAVAQIAIQRSGIILVAAVQGAAAAAVFTAGTRIMVAGQFAAQAVQFAAGTRLAELLAYGDRAEAGRLYQVSTAWLICLTWPLFLPAIAYAPLVMAVFGDGYGTPAGVGVLVVISAAQLGSAALGMGDLLLTMAGRTFWNLANNVLALAANVVLCLLLVPAAGPVGAALAWAAAIAVRNLLPLVQLRRTLGVHPFSRRWAAAAAAALLWFGAVPGACAALLGTGPGSLTAALALGGAGWLYTLWRLRRLLELDGLLPRRLRTR</sequence>
<feature type="transmembrane region" description="Helical" evidence="7">
    <location>
        <begin position="411"/>
        <end position="432"/>
    </location>
</feature>
<keyword evidence="4 7" id="KW-1133">Transmembrane helix</keyword>
<name>A0A7W8QQ14_9ACTN</name>
<feature type="transmembrane region" description="Helical" evidence="7">
    <location>
        <begin position="471"/>
        <end position="494"/>
    </location>
</feature>
<evidence type="ECO:0000256" key="1">
    <source>
        <dbReference type="ARBA" id="ARBA00004651"/>
    </source>
</evidence>
<feature type="transmembrane region" description="Helical" evidence="7">
    <location>
        <begin position="500"/>
        <end position="517"/>
    </location>
</feature>
<feature type="transmembrane region" description="Helical" evidence="7">
    <location>
        <begin position="197"/>
        <end position="230"/>
    </location>
</feature>
<dbReference type="PANTHER" id="PTHR30250">
    <property type="entry name" value="PST FAMILY PREDICTED COLANIC ACID TRANSPORTER"/>
    <property type="match status" value="1"/>
</dbReference>
<dbReference type="InterPro" id="IPR050833">
    <property type="entry name" value="Poly_Biosynth_Transport"/>
</dbReference>
<evidence type="ECO:0000256" key="5">
    <source>
        <dbReference type="ARBA" id="ARBA00023136"/>
    </source>
</evidence>
<feature type="region of interest" description="Disordered" evidence="6">
    <location>
        <begin position="1"/>
        <end position="33"/>
    </location>
</feature>
<feature type="transmembrane region" description="Helical" evidence="7">
    <location>
        <begin position="347"/>
        <end position="371"/>
    </location>
</feature>
<feature type="compositionally biased region" description="Basic and acidic residues" evidence="6">
    <location>
        <begin position="1"/>
        <end position="14"/>
    </location>
</feature>
<feature type="transmembrane region" description="Helical" evidence="7">
    <location>
        <begin position="383"/>
        <end position="404"/>
    </location>
</feature>
<dbReference type="GO" id="GO:0005886">
    <property type="term" value="C:plasma membrane"/>
    <property type="evidence" value="ECO:0007669"/>
    <property type="project" value="UniProtKB-SubCell"/>
</dbReference>
<proteinExistence type="predicted"/>
<accession>A0A7W8QQ14</accession>
<comment type="subcellular location">
    <subcellularLocation>
        <location evidence="1">Cell membrane</location>
        <topology evidence="1">Multi-pass membrane protein</topology>
    </subcellularLocation>
</comment>
<protein>
    <submittedName>
        <fullName evidence="8">O-antigen/teichoic acid export membrane protein</fullName>
    </submittedName>
</protein>
<comment type="caution">
    <text evidence="8">The sequence shown here is derived from an EMBL/GenBank/DDBJ whole genome shotgun (WGS) entry which is preliminary data.</text>
</comment>
<dbReference type="EMBL" id="JACHDB010000001">
    <property type="protein sequence ID" value="MBB5434480.1"/>
    <property type="molecule type" value="Genomic_DNA"/>
</dbReference>
<keyword evidence="5 7" id="KW-0472">Membrane</keyword>
<dbReference type="PANTHER" id="PTHR30250:SF27">
    <property type="entry name" value="POLYSACCHARIDE BIOSYNTHESIS PROTEIN"/>
    <property type="match status" value="1"/>
</dbReference>
<feature type="transmembrane region" description="Helical" evidence="7">
    <location>
        <begin position="45"/>
        <end position="66"/>
    </location>
</feature>
<evidence type="ECO:0000256" key="6">
    <source>
        <dbReference type="SAM" id="MobiDB-lite"/>
    </source>
</evidence>
<dbReference type="Proteomes" id="UP000572635">
    <property type="component" value="Unassembled WGS sequence"/>
</dbReference>
<gene>
    <name evidence="8" type="ORF">HDA36_004564</name>
</gene>
<feature type="transmembrane region" description="Helical" evidence="7">
    <location>
        <begin position="119"/>
        <end position="142"/>
    </location>
</feature>
<organism evidence="8 9">
    <name type="scientific">Nocardiopsis composta</name>
    <dbReference type="NCBI Taxonomy" id="157465"/>
    <lineage>
        <taxon>Bacteria</taxon>
        <taxon>Bacillati</taxon>
        <taxon>Actinomycetota</taxon>
        <taxon>Actinomycetes</taxon>
        <taxon>Streptosporangiales</taxon>
        <taxon>Nocardiopsidaceae</taxon>
        <taxon>Nocardiopsis</taxon>
    </lineage>
</organism>
<evidence type="ECO:0000313" key="9">
    <source>
        <dbReference type="Proteomes" id="UP000572635"/>
    </source>
</evidence>
<keyword evidence="2" id="KW-1003">Cell membrane</keyword>
<evidence type="ECO:0000256" key="2">
    <source>
        <dbReference type="ARBA" id="ARBA00022475"/>
    </source>
</evidence>
<dbReference type="RefSeq" id="WP_184395127.1">
    <property type="nucleotide sequence ID" value="NZ_JACHDB010000001.1"/>
</dbReference>
<evidence type="ECO:0000256" key="7">
    <source>
        <dbReference type="SAM" id="Phobius"/>
    </source>
</evidence>
<evidence type="ECO:0000313" key="8">
    <source>
        <dbReference type="EMBL" id="MBB5434480.1"/>
    </source>
</evidence>
<reference evidence="8 9" key="1">
    <citation type="submission" date="2020-08" db="EMBL/GenBank/DDBJ databases">
        <title>Sequencing the genomes of 1000 actinobacteria strains.</title>
        <authorList>
            <person name="Klenk H.-P."/>
        </authorList>
    </citation>
    <scope>NUCLEOTIDE SEQUENCE [LARGE SCALE GENOMIC DNA]</scope>
    <source>
        <strain evidence="8 9">DSM 44551</strain>
    </source>
</reference>